<evidence type="ECO:0000259" key="1">
    <source>
        <dbReference type="Pfam" id="PF00171"/>
    </source>
</evidence>
<keyword evidence="3" id="KW-1185">Reference proteome</keyword>
<accession>A0A8J4X798</accession>
<dbReference type="EMBL" id="QNUK01001515">
    <property type="protein sequence ID" value="KAF5880265.1"/>
    <property type="molecule type" value="Genomic_DNA"/>
</dbReference>
<sequence length="203" mass="21839">GMKKSPAVRALALYSLADSLDKRRQDMAASLHTQTGVSMEEAAQEVELSVARLSDWAAQCDKQNGHVPLLPQSGSALSTPEALGVVGVVLPDTKPLLSMVTVLGATVSVGNAIVMVPSEKFPLPTLDFIPVLQASDIPAGVVSIISGGKEQLTQALANHNEIQAVWYWGSAEGCQFLQYSSPLKRLWLHCEEEEDKAGRKFWT</sequence>
<dbReference type="InterPro" id="IPR016161">
    <property type="entry name" value="Ald_DH/histidinol_DH"/>
</dbReference>
<evidence type="ECO:0000313" key="3">
    <source>
        <dbReference type="Proteomes" id="UP000727407"/>
    </source>
</evidence>
<dbReference type="Pfam" id="PF00171">
    <property type="entry name" value="Aldedh"/>
    <property type="match status" value="1"/>
</dbReference>
<reference evidence="2" key="1">
    <citation type="submission" date="2020-07" db="EMBL/GenBank/DDBJ databases">
        <title>Clarias magur genome sequencing, assembly and annotation.</title>
        <authorList>
            <person name="Kushwaha B."/>
            <person name="Kumar R."/>
            <person name="Das P."/>
            <person name="Joshi C.G."/>
            <person name="Kumar D."/>
            <person name="Nagpure N.S."/>
            <person name="Pandey M."/>
            <person name="Agarwal S."/>
            <person name="Srivastava S."/>
            <person name="Singh M."/>
            <person name="Sahoo L."/>
            <person name="Jayasankar P."/>
            <person name="Meher P.K."/>
            <person name="Koringa P.G."/>
            <person name="Iquebal M.A."/>
            <person name="Das S.P."/>
            <person name="Bit A."/>
            <person name="Patnaik S."/>
            <person name="Patel N."/>
            <person name="Shah T.M."/>
            <person name="Hinsu A."/>
            <person name="Jena J.K."/>
        </authorList>
    </citation>
    <scope>NUCLEOTIDE SEQUENCE</scope>
    <source>
        <strain evidence="2">CIFAMagur01</strain>
        <tissue evidence="2">Testis</tissue>
    </source>
</reference>
<gene>
    <name evidence="2" type="primary">aldh16a1</name>
    <name evidence="2" type="ORF">DAT39_023233</name>
</gene>
<dbReference type="InterPro" id="IPR015590">
    <property type="entry name" value="Aldehyde_DH_dom"/>
</dbReference>
<dbReference type="PANTHER" id="PTHR11699">
    <property type="entry name" value="ALDEHYDE DEHYDROGENASE-RELATED"/>
    <property type="match status" value="1"/>
</dbReference>
<dbReference type="OrthoDB" id="310895at2759"/>
<dbReference type="AlphaFoldDB" id="A0A8J4X798"/>
<comment type="caution">
    <text evidence="2">The sequence shown here is derived from an EMBL/GenBank/DDBJ whole genome shotgun (WGS) entry which is preliminary data.</text>
</comment>
<protein>
    <submittedName>
        <fullName evidence="2">Aldehyde dehydrogenase family 16 member A1</fullName>
    </submittedName>
</protein>
<dbReference type="Gene3D" id="3.40.605.10">
    <property type="entry name" value="Aldehyde Dehydrogenase, Chain A, domain 1"/>
    <property type="match status" value="1"/>
</dbReference>
<proteinExistence type="predicted"/>
<organism evidence="2 3">
    <name type="scientific">Clarias magur</name>
    <name type="common">Asian catfish</name>
    <name type="synonym">Macropteronotus magur</name>
    <dbReference type="NCBI Taxonomy" id="1594786"/>
    <lineage>
        <taxon>Eukaryota</taxon>
        <taxon>Metazoa</taxon>
        <taxon>Chordata</taxon>
        <taxon>Craniata</taxon>
        <taxon>Vertebrata</taxon>
        <taxon>Euteleostomi</taxon>
        <taxon>Actinopterygii</taxon>
        <taxon>Neopterygii</taxon>
        <taxon>Teleostei</taxon>
        <taxon>Ostariophysi</taxon>
        <taxon>Siluriformes</taxon>
        <taxon>Clariidae</taxon>
        <taxon>Clarias</taxon>
    </lineage>
</organism>
<feature type="domain" description="Aldehyde dehydrogenase" evidence="1">
    <location>
        <begin position="4"/>
        <end position="188"/>
    </location>
</feature>
<feature type="non-terminal residue" evidence="2">
    <location>
        <position position="203"/>
    </location>
</feature>
<dbReference type="GO" id="GO:0016491">
    <property type="term" value="F:oxidoreductase activity"/>
    <property type="evidence" value="ECO:0007669"/>
    <property type="project" value="InterPro"/>
</dbReference>
<name>A0A8J4X798_CLAMG</name>
<dbReference type="SUPFAM" id="SSF53720">
    <property type="entry name" value="ALDH-like"/>
    <property type="match status" value="1"/>
</dbReference>
<dbReference type="Proteomes" id="UP000727407">
    <property type="component" value="Unassembled WGS sequence"/>
</dbReference>
<feature type="non-terminal residue" evidence="2">
    <location>
        <position position="1"/>
    </location>
</feature>
<dbReference type="InterPro" id="IPR016162">
    <property type="entry name" value="Ald_DH_N"/>
</dbReference>
<evidence type="ECO:0000313" key="2">
    <source>
        <dbReference type="EMBL" id="KAF5880265.1"/>
    </source>
</evidence>